<dbReference type="EMBL" id="LFIV01000046">
    <property type="protein sequence ID" value="KZL73254.1"/>
    <property type="molecule type" value="Genomic_DNA"/>
</dbReference>
<dbReference type="STRING" id="708197.A0A166UCZ4"/>
<name>A0A166UCZ4_9PEZI</name>
<accession>A0A166UCZ4</accession>
<organism evidence="1 2">
    <name type="scientific">Colletotrichum tofieldiae</name>
    <dbReference type="NCBI Taxonomy" id="708197"/>
    <lineage>
        <taxon>Eukaryota</taxon>
        <taxon>Fungi</taxon>
        <taxon>Dikarya</taxon>
        <taxon>Ascomycota</taxon>
        <taxon>Pezizomycotina</taxon>
        <taxon>Sordariomycetes</taxon>
        <taxon>Hypocreomycetidae</taxon>
        <taxon>Glomerellales</taxon>
        <taxon>Glomerellaceae</taxon>
        <taxon>Colletotrichum</taxon>
        <taxon>Colletotrichum spaethianum species complex</taxon>
    </lineage>
</organism>
<dbReference type="OrthoDB" id="2884623at2759"/>
<sequence>MSSCSSLFITAKNADVKLVNRLLLTLRDWEFGDEPSWDNFALVTSKTDTLPLDLGPTQPPLQEFSQNEWEGAAIEEIETVILATDREKESAHGKVDGPNNLHLFLVLDDQGVTDGTVILFERAIDGDAEPIDFPARFNKLRTPWTNAYTDWCNLDIANIGFSEMCDYGGADEGKSEADGVWWTYLNAVGEITSDENKKKRDAVIKELGGLGLA</sequence>
<gene>
    <name evidence="1" type="ORF">CT0861_10180</name>
</gene>
<evidence type="ECO:0000313" key="1">
    <source>
        <dbReference type="EMBL" id="KZL73254.1"/>
    </source>
</evidence>
<keyword evidence="2" id="KW-1185">Reference proteome</keyword>
<dbReference type="AlphaFoldDB" id="A0A166UCZ4"/>
<evidence type="ECO:0000313" key="2">
    <source>
        <dbReference type="Proteomes" id="UP000076552"/>
    </source>
</evidence>
<dbReference type="Proteomes" id="UP000076552">
    <property type="component" value="Unassembled WGS sequence"/>
</dbReference>
<reference evidence="1 2" key="1">
    <citation type="submission" date="2015-06" db="EMBL/GenBank/DDBJ databases">
        <title>Survival trade-offs in plant roots during colonization by closely related pathogenic and mutualistic fungi.</title>
        <authorList>
            <person name="Hacquard S."/>
            <person name="Kracher B."/>
            <person name="Hiruma K."/>
            <person name="Weinman A."/>
            <person name="Muench P."/>
            <person name="Garrido Oter R."/>
            <person name="Ver Loren van Themaat E."/>
            <person name="Dallerey J.-F."/>
            <person name="Damm U."/>
            <person name="Henrissat B."/>
            <person name="Lespinet O."/>
            <person name="Thon M."/>
            <person name="Kemen E."/>
            <person name="McHardy A.C."/>
            <person name="Schulze-Lefert P."/>
            <person name="O'Connell R.J."/>
        </authorList>
    </citation>
    <scope>NUCLEOTIDE SEQUENCE [LARGE SCALE GENOMIC DNA]</scope>
    <source>
        <strain evidence="1 2">0861</strain>
    </source>
</reference>
<proteinExistence type="predicted"/>
<comment type="caution">
    <text evidence="1">The sequence shown here is derived from an EMBL/GenBank/DDBJ whole genome shotgun (WGS) entry which is preliminary data.</text>
</comment>
<protein>
    <submittedName>
        <fullName evidence="1">Uncharacterized protein</fullName>
    </submittedName>
</protein>